<gene>
    <name evidence="1" type="ORF">GCM10009754_03160</name>
</gene>
<dbReference type="Proteomes" id="UP001501116">
    <property type="component" value="Unassembled WGS sequence"/>
</dbReference>
<evidence type="ECO:0000313" key="2">
    <source>
        <dbReference type="Proteomes" id="UP001501116"/>
    </source>
</evidence>
<protein>
    <submittedName>
        <fullName evidence="1">Uncharacterized protein</fullName>
    </submittedName>
</protein>
<name>A0ABP5BE38_9PSEU</name>
<accession>A0ABP5BE38</accession>
<reference evidence="2" key="1">
    <citation type="journal article" date="2019" name="Int. J. Syst. Evol. Microbiol.">
        <title>The Global Catalogue of Microorganisms (GCM) 10K type strain sequencing project: providing services to taxonomists for standard genome sequencing and annotation.</title>
        <authorList>
            <consortium name="The Broad Institute Genomics Platform"/>
            <consortium name="The Broad Institute Genome Sequencing Center for Infectious Disease"/>
            <person name="Wu L."/>
            <person name="Ma J."/>
        </authorList>
    </citation>
    <scope>NUCLEOTIDE SEQUENCE [LARGE SCALE GENOMIC DNA]</scope>
    <source>
        <strain evidence="2">JCM 14545</strain>
    </source>
</reference>
<comment type="caution">
    <text evidence="1">The sequence shown here is derived from an EMBL/GenBank/DDBJ whole genome shotgun (WGS) entry which is preliminary data.</text>
</comment>
<sequence>MSRTVVKWSRKVPAAFVRRAIGVFVKGVAGQQSDRMRRCSDVQGAAWCRPPYVDTIWPLADSAGVRVADSGWFLVGNRVNGRLYGKDNGGGAPIRRSIHEVRGKVTNRVRIRPGVVR</sequence>
<proteinExistence type="predicted"/>
<keyword evidence="2" id="KW-1185">Reference proteome</keyword>
<dbReference type="EMBL" id="BAAANN010000001">
    <property type="protein sequence ID" value="GAA1939409.1"/>
    <property type="molecule type" value="Genomic_DNA"/>
</dbReference>
<organism evidence="1 2">
    <name type="scientific">Amycolatopsis minnesotensis</name>
    <dbReference type="NCBI Taxonomy" id="337894"/>
    <lineage>
        <taxon>Bacteria</taxon>
        <taxon>Bacillati</taxon>
        <taxon>Actinomycetota</taxon>
        <taxon>Actinomycetes</taxon>
        <taxon>Pseudonocardiales</taxon>
        <taxon>Pseudonocardiaceae</taxon>
        <taxon>Amycolatopsis</taxon>
    </lineage>
</organism>
<evidence type="ECO:0000313" key="1">
    <source>
        <dbReference type="EMBL" id="GAA1939409.1"/>
    </source>
</evidence>